<accession>E4XL17</accession>
<keyword evidence="3" id="KW-1185">Reference proteome</keyword>
<protein>
    <submittedName>
        <fullName evidence="2">Uncharacterized protein</fullName>
    </submittedName>
</protein>
<gene>
    <name evidence="2" type="ORF">GSOID_T00014388001</name>
</gene>
<evidence type="ECO:0000313" key="2">
    <source>
        <dbReference type="EMBL" id="CBY10778.1"/>
    </source>
</evidence>
<name>E4XL17_OIKDI</name>
<dbReference type="InParanoid" id="E4XL17"/>
<feature type="region of interest" description="Disordered" evidence="1">
    <location>
        <begin position="51"/>
        <end position="74"/>
    </location>
</feature>
<reference evidence="2" key="1">
    <citation type="journal article" date="2010" name="Science">
        <title>Plasticity of animal genome architecture unmasked by rapid evolution of a pelagic tunicate.</title>
        <authorList>
            <person name="Denoeud F."/>
            <person name="Henriet S."/>
            <person name="Mungpakdee S."/>
            <person name="Aury J.M."/>
            <person name="Da Silva C."/>
            <person name="Brinkmann H."/>
            <person name="Mikhaleva J."/>
            <person name="Olsen L.C."/>
            <person name="Jubin C."/>
            <person name="Canestro C."/>
            <person name="Bouquet J.M."/>
            <person name="Danks G."/>
            <person name="Poulain J."/>
            <person name="Campsteijn C."/>
            <person name="Adamski M."/>
            <person name="Cross I."/>
            <person name="Yadetie F."/>
            <person name="Muffato M."/>
            <person name="Louis A."/>
            <person name="Butcher S."/>
            <person name="Tsagkogeorga G."/>
            <person name="Konrad A."/>
            <person name="Singh S."/>
            <person name="Jensen M.F."/>
            <person name="Cong E.H."/>
            <person name="Eikeseth-Otteraa H."/>
            <person name="Noel B."/>
            <person name="Anthouard V."/>
            <person name="Porcel B.M."/>
            <person name="Kachouri-Lafond R."/>
            <person name="Nishino A."/>
            <person name="Ugolini M."/>
            <person name="Chourrout P."/>
            <person name="Nishida H."/>
            <person name="Aasland R."/>
            <person name="Huzurbazar S."/>
            <person name="Westhof E."/>
            <person name="Delsuc F."/>
            <person name="Lehrach H."/>
            <person name="Reinhardt R."/>
            <person name="Weissenbach J."/>
            <person name="Roy S.W."/>
            <person name="Artiguenave F."/>
            <person name="Postlethwait J.H."/>
            <person name="Manak J.R."/>
            <person name="Thompson E.M."/>
            <person name="Jaillon O."/>
            <person name="Du Pasquier L."/>
            <person name="Boudinot P."/>
            <person name="Liberles D.A."/>
            <person name="Volff J.N."/>
            <person name="Philippe H."/>
            <person name="Lenhard B."/>
            <person name="Roest Crollius H."/>
            <person name="Wincker P."/>
            <person name="Chourrout D."/>
        </authorList>
    </citation>
    <scope>NUCLEOTIDE SEQUENCE [LARGE SCALE GENOMIC DNA]</scope>
</reference>
<organism evidence="2">
    <name type="scientific">Oikopleura dioica</name>
    <name type="common">Tunicate</name>
    <dbReference type="NCBI Taxonomy" id="34765"/>
    <lineage>
        <taxon>Eukaryota</taxon>
        <taxon>Metazoa</taxon>
        <taxon>Chordata</taxon>
        <taxon>Tunicata</taxon>
        <taxon>Appendicularia</taxon>
        <taxon>Copelata</taxon>
        <taxon>Oikopleuridae</taxon>
        <taxon>Oikopleura</taxon>
    </lineage>
</organism>
<sequence>MEHSGIRSTGNIVCRTRIGTPGRWRPKVKTSPSGVINKVLVECTGGTGTTTTTTKATTTASTTEKAQPADGAGITFAPPTTTTTAASTKATLQTSTPCGEVHSKLKLTEDVIASCKGNTCKFSCDESNKFVSRQFVTCKKGKYTPKHALKRIISCDNHPPCGDVERFFNFEIGEIDVIYRESDAKNSLGDAFFVCKEPDYKIVAYKQKAPGYTFGRMSIPPKFARQFTEDISERGYRITCQAKKKSPRWTKTVQKHLRCEKK</sequence>
<evidence type="ECO:0000256" key="1">
    <source>
        <dbReference type="SAM" id="MobiDB-lite"/>
    </source>
</evidence>
<dbReference type="AlphaFoldDB" id="E4XL17"/>
<dbReference type="Proteomes" id="UP000001307">
    <property type="component" value="Unassembled WGS sequence"/>
</dbReference>
<dbReference type="EMBL" id="FN653067">
    <property type="protein sequence ID" value="CBY10778.1"/>
    <property type="molecule type" value="Genomic_DNA"/>
</dbReference>
<proteinExistence type="predicted"/>
<evidence type="ECO:0000313" key="3">
    <source>
        <dbReference type="Proteomes" id="UP000001307"/>
    </source>
</evidence>
<feature type="compositionally biased region" description="Low complexity" evidence="1">
    <location>
        <begin position="51"/>
        <end position="63"/>
    </location>
</feature>